<sequence length="101" mass="11193">MKSPGGLRRRKIFSFWRQGMLPSFGSMTGCALRGDNRVWMVVLKLGLLMCCVSAAQVRMGKRKPHIKRGPSNVNWGKTEPKRNQEQGNASFMGARPFGGGP</sequence>
<accession>A0A9Q8QH97</accession>
<evidence type="ECO:0000313" key="3">
    <source>
        <dbReference type="Proteomes" id="UP000829364"/>
    </source>
</evidence>
<dbReference type="EMBL" id="CP086357">
    <property type="protein sequence ID" value="UNI19166.1"/>
    <property type="molecule type" value="Genomic_DNA"/>
</dbReference>
<gene>
    <name evidence="2" type="ORF">JDV02_005374</name>
</gene>
<name>A0A9Q8QH97_9HYPO</name>
<dbReference type="KEGG" id="ptkz:JDV02_005374"/>
<organism evidence="2 3">
    <name type="scientific">Purpureocillium takamizusanense</name>
    <dbReference type="NCBI Taxonomy" id="2060973"/>
    <lineage>
        <taxon>Eukaryota</taxon>
        <taxon>Fungi</taxon>
        <taxon>Dikarya</taxon>
        <taxon>Ascomycota</taxon>
        <taxon>Pezizomycotina</taxon>
        <taxon>Sordariomycetes</taxon>
        <taxon>Hypocreomycetidae</taxon>
        <taxon>Hypocreales</taxon>
        <taxon>Ophiocordycipitaceae</taxon>
        <taxon>Purpureocillium</taxon>
    </lineage>
</organism>
<dbReference type="RefSeq" id="XP_047842647.1">
    <property type="nucleotide sequence ID" value="XM_047986664.1"/>
</dbReference>
<evidence type="ECO:0000313" key="2">
    <source>
        <dbReference type="EMBL" id="UNI19166.1"/>
    </source>
</evidence>
<dbReference type="GeneID" id="72067323"/>
<protein>
    <submittedName>
        <fullName evidence="2">Uncharacterized protein</fullName>
    </submittedName>
</protein>
<dbReference type="Proteomes" id="UP000829364">
    <property type="component" value="Chromosome 4"/>
</dbReference>
<reference evidence="2" key="1">
    <citation type="submission" date="2021-11" db="EMBL/GenBank/DDBJ databases">
        <title>Purpureocillium_takamizusanense_genome.</title>
        <authorList>
            <person name="Nguyen N.-H."/>
        </authorList>
    </citation>
    <scope>NUCLEOTIDE SEQUENCE</scope>
    <source>
        <strain evidence="2">PT3</strain>
    </source>
</reference>
<feature type="region of interest" description="Disordered" evidence="1">
    <location>
        <begin position="61"/>
        <end position="101"/>
    </location>
</feature>
<dbReference type="AlphaFoldDB" id="A0A9Q8QH97"/>
<proteinExistence type="predicted"/>
<dbReference type="PROSITE" id="PS51257">
    <property type="entry name" value="PROKAR_LIPOPROTEIN"/>
    <property type="match status" value="1"/>
</dbReference>
<keyword evidence="3" id="KW-1185">Reference proteome</keyword>
<evidence type="ECO:0000256" key="1">
    <source>
        <dbReference type="SAM" id="MobiDB-lite"/>
    </source>
</evidence>